<evidence type="ECO:0000259" key="10">
    <source>
        <dbReference type="PROSITE" id="PS50112"/>
    </source>
</evidence>
<evidence type="ECO:0000256" key="1">
    <source>
        <dbReference type="ARBA" id="ARBA00000085"/>
    </source>
</evidence>
<evidence type="ECO:0000256" key="6">
    <source>
        <dbReference type="ARBA" id="ARBA00022777"/>
    </source>
</evidence>
<feature type="domain" description="Histidine kinase" evidence="9">
    <location>
        <begin position="268"/>
        <end position="472"/>
    </location>
</feature>
<dbReference type="SMART" id="SM00091">
    <property type="entry name" value="PAS"/>
    <property type="match status" value="2"/>
</dbReference>
<sequence>MSCFSVHQMMHYSLYSFAEHSPDPMYILGMDNKVSYANSSFVELYGWTTEELNLHDFPHVPRELRDELNQMYIFINQGKRLFVLDTFRIKRDGELISVKITISPVKDLEGCITAYVCALRDVTEIKFSELKYYKLFNEANDPIFIYEQDEEGKPSKFLDVNEAGCRMLGYTRHELLDKTPRTVTAEALVREVDKTFGSILSGEGRFVEWVQVTKDGREIPVEISAKPFRLNGRQMIISITRDMTERKKTEEFLRYNESLSMIGELSAGIAHEIRNPLTSIRGFVQLLYSRSKMNRELHEIILSEVDRINSIIGELLLLGKEMPSELADCNLAGLLGQVVVLLNAQAHMTDNEIVMHSDLDSLLIRCAVNKLKQVFINVLKNAIEASPHGAEITLELKLEENAAIIRIIDTGPGIPAELLHQIGAPFFTTKSGGNGLGVMISKKIIHNHKGTLQFKSNQPVGTIVEITLPLLHELQHT</sequence>
<evidence type="ECO:0000256" key="8">
    <source>
        <dbReference type="ARBA" id="ARBA00023012"/>
    </source>
</evidence>
<organism evidence="12 13">
    <name type="scientific">Paenibacillus rhizoplanae</name>
    <dbReference type="NCBI Taxonomy" id="1917181"/>
    <lineage>
        <taxon>Bacteria</taxon>
        <taxon>Bacillati</taxon>
        <taxon>Bacillota</taxon>
        <taxon>Bacilli</taxon>
        <taxon>Bacillales</taxon>
        <taxon>Paenibacillaceae</taxon>
        <taxon>Paenibacillus</taxon>
    </lineage>
</organism>
<dbReference type="InterPro" id="IPR004358">
    <property type="entry name" value="Sig_transdc_His_kin-like_C"/>
</dbReference>
<dbReference type="PANTHER" id="PTHR43065">
    <property type="entry name" value="SENSOR HISTIDINE KINASE"/>
    <property type="match status" value="1"/>
</dbReference>
<comment type="caution">
    <text evidence="12">The sequence shown here is derived from an EMBL/GenBank/DDBJ whole genome shotgun (WGS) entry which is preliminary data.</text>
</comment>
<keyword evidence="7" id="KW-0067">ATP-binding</keyword>
<dbReference type="InterPro" id="IPR036890">
    <property type="entry name" value="HATPase_C_sf"/>
</dbReference>
<dbReference type="Gene3D" id="1.10.287.130">
    <property type="match status" value="1"/>
</dbReference>
<dbReference type="EMBL" id="JBHUKY010000064">
    <property type="protein sequence ID" value="MFD2413337.1"/>
    <property type="molecule type" value="Genomic_DNA"/>
</dbReference>
<dbReference type="SUPFAM" id="SSF55874">
    <property type="entry name" value="ATPase domain of HSP90 chaperone/DNA topoisomerase II/histidine kinase"/>
    <property type="match status" value="1"/>
</dbReference>
<reference evidence="13" key="1">
    <citation type="journal article" date="2019" name="Int. J. Syst. Evol. Microbiol.">
        <title>The Global Catalogue of Microorganisms (GCM) 10K type strain sequencing project: providing services to taxonomists for standard genome sequencing and annotation.</title>
        <authorList>
            <consortium name="The Broad Institute Genomics Platform"/>
            <consortium name="The Broad Institute Genome Sequencing Center for Infectious Disease"/>
            <person name="Wu L."/>
            <person name="Ma J."/>
        </authorList>
    </citation>
    <scope>NUCLEOTIDE SEQUENCE [LARGE SCALE GENOMIC DNA]</scope>
    <source>
        <strain evidence="13">CCM 8725</strain>
    </source>
</reference>
<dbReference type="SMART" id="SM00387">
    <property type="entry name" value="HATPase_c"/>
    <property type="match status" value="1"/>
</dbReference>
<dbReference type="PROSITE" id="PS50113">
    <property type="entry name" value="PAC"/>
    <property type="match status" value="2"/>
</dbReference>
<dbReference type="Pfam" id="PF02518">
    <property type="entry name" value="HATPase_c"/>
    <property type="match status" value="1"/>
</dbReference>
<dbReference type="CDD" id="cd00082">
    <property type="entry name" value="HisKA"/>
    <property type="match status" value="1"/>
</dbReference>
<dbReference type="InterPro" id="IPR003661">
    <property type="entry name" value="HisK_dim/P_dom"/>
</dbReference>
<keyword evidence="5" id="KW-0547">Nucleotide-binding</keyword>
<evidence type="ECO:0000256" key="2">
    <source>
        <dbReference type="ARBA" id="ARBA00012438"/>
    </source>
</evidence>
<evidence type="ECO:0000256" key="4">
    <source>
        <dbReference type="ARBA" id="ARBA00022679"/>
    </source>
</evidence>
<dbReference type="Gene3D" id="3.30.450.20">
    <property type="entry name" value="PAS domain"/>
    <property type="match status" value="2"/>
</dbReference>
<evidence type="ECO:0000256" key="7">
    <source>
        <dbReference type="ARBA" id="ARBA00022840"/>
    </source>
</evidence>
<evidence type="ECO:0000259" key="11">
    <source>
        <dbReference type="PROSITE" id="PS50113"/>
    </source>
</evidence>
<dbReference type="InterPro" id="IPR005467">
    <property type="entry name" value="His_kinase_dom"/>
</dbReference>
<dbReference type="InterPro" id="IPR001610">
    <property type="entry name" value="PAC"/>
</dbReference>
<name>A0ABW5FGX3_9BACL</name>
<dbReference type="SUPFAM" id="SSF55785">
    <property type="entry name" value="PYP-like sensor domain (PAS domain)"/>
    <property type="match status" value="2"/>
</dbReference>
<keyword evidence="3" id="KW-0597">Phosphoprotein</keyword>
<protein>
    <recommendedName>
        <fullName evidence="2">histidine kinase</fullName>
        <ecNumber evidence="2">2.7.13.3</ecNumber>
    </recommendedName>
</protein>
<dbReference type="SMART" id="SM00388">
    <property type="entry name" value="HisKA"/>
    <property type="match status" value="1"/>
</dbReference>
<dbReference type="Proteomes" id="UP001597448">
    <property type="component" value="Unassembled WGS sequence"/>
</dbReference>
<dbReference type="PRINTS" id="PR00344">
    <property type="entry name" value="BCTRLSENSOR"/>
</dbReference>
<dbReference type="InterPro" id="IPR000700">
    <property type="entry name" value="PAS-assoc_C"/>
</dbReference>
<feature type="domain" description="PAS" evidence="10">
    <location>
        <begin position="10"/>
        <end position="52"/>
    </location>
</feature>
<dbReference type="SUPFAM" id="SSF47384">
    <property type="entry name" value="Homodimeric domain of signal transducing histidine kinase"/>
    <property type="match status" value="1"/>
</dbReference>
<dbReference type="CDD" id="cd00075">
    <property type="entry name" value="HATPase"/>
    <property type="match status" value="1"/>
</dbReference>
<comment type="catalytic activity">
    <reaction evidence="1">
        <text>ATP + protein L-histidine = ADP + protein N-phospho-L-histidine.</text>
        <dbReference type="EC" id="2.7.13.3"/>
    </reaction>
</comment>
<accession>A0ABW5FGX3</accession>
<dbReference type="Pfam" id="PF08448">
    <property type="entry name" value="PAS_4"/>
    <property type="match status" value="1"/>
</dbReference>
<dbReference type="Pfam" id="PF00512">
    <property type="entry name" value="HisKA"/>
    <property type="match status" value="1"/>
</dbReference>
<evidence type="ECO:0000313" key="13">
    <source>
        <dbReference type="Proteomes" id="UP001597448"/>
    </source>
</evidence>
<gene>
    <name evidence="12" type="ORF">ACFSX3_25980</name>
</gene>
<evidence type="ECO:0000313" key="12">
    <source>
        <dbReference type="EMBL" id="MFD2413337.1"/>
    </source>
</evidence>
<evidence type="ECO:0000259" key="9">
    <source>
        <dbReference type="PROSITE" id="PS50109"/>
    </source>
</evidence>
<dbReference type="SMART" id="SM00086">
    <property type="entry name" value="PAC"/>
    <property type="match status" value="2"/>
</dbReference>
<proteinExistence type="predicted"/>
<keyword evidence="13" id="KW-1185">Reference proteome</keyword>
<feature type="domain" description="PAS" evidence="10">
    <location>
        <begin position="128"/>
        <end position="179"/>
    </location>
</feature>
<evidence type="ECO:0000256" key="3">
    <source>
        <dbReference type="ARBA" id="ARBA00022553"/>
    </source>
</evidence>
<keyword evidence="4" id="KW-0808">Transferase</keyword>
<keyword evidence="6" id="KW-0418">Kinase</keyword>
<feature type="domain" description="PAC" evidence="11">
    <location>
        <begin position="82"/>
        <end position="134"/>
    </location>
</feature>
<keyword evidence="8" id="KW-0902">Two-component regulatory system</keyword>
<dbReference type="PROSITE" id="PS50112">
    <property type="entry name" value="PAS"/>
    <property type="match status" value="2"/>
</dbReference>
<dbReference type="InterPro" id="IPR013656">
    <property type="entry name" value="PAS_4"/>
</dbReference>
<dbReference type="CDD" id="cd00130">
    <property type="entry name" value="PAS"/>
    <property type="match status" value="2"/>
</dbReference>
<evidence type="ECO:0000256" key="5">
    <source>
        <dbReference type="ARBA" id="ARBA00022741"/>
    </source>
</evidence>
<dbReference type="EC" id="2.7.13.3" evidence="2"/>
<dbReference type="NCBIfam" id="TIGR00229">
    <property type="entry name" value="sensory_box"/>
    <property type="match status" value="2"/>
</dbReference>
<dbReference type="InterPro" id="IPR035965">
    <property type="entry name" value="PAS-like_dom_sf"/>
</dbReference>
<dbReference type="InterPro" id="IPR036097">
    <property type="entry name" value="HisK_dim/P_sf"/>
</dbReference>
<dbReference type="InterPro" id="IPR000014">
    <property type="entry name" value="PAS"/>
</dbReference>
<dbReference type="Pfam" id="PF13426">
    <property type="entry name" value="PAS_9"/>
    <property type="match status" value="1"/>
</dbReference>
<dbReference type="RefSeq" id="WP_379257352.1">
    <property type="nucleotide sequence ID" value="NZ_JBHSVQ010000001.1"/>
</dbReference>
<dbReference type="PANTHER" id="PTHR43065:SF10">
    <property type="entry name" value="PEROXIDE STRESS-ACTIVATED HISTIDINE KINASE MAK3"/>
    <property type="match status" value="1"/>
</dbReference>
<dbReference type="PROSITE" id="PS50109">
    <property type="entry name" value="HIS_KIN"/>
    <property type="match status" value="1"/>
</dbReference>
<feature type="domain" description="PAC" evidence="11">
    <location>
        <begin position="200"/>
        <end position="255"/>
    </location>
</feature>
<dbReference type="InterPro" id="IPR003594">
    <property type="entry name" value="HATPase_dom"/>
</dbReference>
<dbReference type="Gene3D" id="3.30.565.10">
    <property type="entry name" value="Histidine kinase-like ATPase, C-terminal domain"/>
    <property type="match status" value="1"/>
</dbReference>